<evidence type="ECO:0000256" key="9">
    <source>
        <dbReference type="PROSITE-ProRule" id="PRU00169"/>
    </source>
</evidence>
<keyword evidence="6" id="KW-0418">Kinase</keyword>
<dbReference type="EMBL" id="BMKR01000016">
    <property type="protein sequence ID" value="GGF89564.1"/>
    <property type="molecule type" value="Genomic_DNA"/>
</dbReference>
<keyword evidence="7" id="KW-0067">ATP-binding</keyword>
<dbReference type="SUPFAM" id="SSF55874">
    <property type="entry name" value="ATPase domain of HSP90 chaperone/DNA topoisomerase II/histidine kinase"/>
    <property type="match status" value="2"/>
</dbReference>
<dbReference type="PROSITE" id="PS50110">
    <property type="entry name" value="RESPONSE_REGULATORY"/>
    <property type="match status" value="1"/>
</dbReference>
<dbReference type="CDD" id="cd00082">
    <property type="entry name" value="HisKA"/>
    <property type="match status" value="1"/>
</dbReference>
<proteinExistence type="predicted"/>
<keyword evidence="10" id="KW-0472">Membrane</keyword>
<feature type="domain" description="Response regulatory" evidence="12">
    <location>
        <begin position="708"/>
        <end position="824"/>
    </location>
</feature>
<dbReference type="RefSeq" id="WP_189027709.1">
    <property type="nucleotide sequence ID" value="NZ_BMKR01000016.1"/>
</dbReference>
<feature type="transmembrane region" description="Helical" evidence="10">
    <location>
        <begin position="330"/>
        <end position="352"/>
    </location>
</feature>
<reference evidence="13" key="1">
    <citation type="journal article" date="2014" name="Int. J. Syst. Evol. Microbiol.">
        <title>Complete genome sequence of Corynebacterium casei LMG S-19264T (=DSM 44701T), isolated from a smear-ripened cheese.</title>
        <authorList>
            <consortium name="US DOE Joint Genome Institute (JGI-PGF)"/>
            <person name="Walter F."/>
            <person name="Albersmeier A."/>
            <person name="Kalinowski J."/>
            <person name="Ruckert C."/>
        </authorList>
    </citation>
    <scope>NUCLEOTIDE SEQUENCE</scope>
    <source>
        <strain evidence="13">CGMCC 1.16134</strain>
    </source>
</reference>
<dbReference type="GO" id="GO:0000155">
    <property type="term" value="F:phosphorelay sensor kinase activity"/>
    <property type="evidence" value="ECO:0007669"/>
    <property type="project" value="InterPro"/>
</dbReference>
<evidence type="ECO:0000256" key="7">
    <source>
        <dbReference type="ARBA" id="ARBA00022840"/>
    </source>
</evidence>
<dbReference type="SUPFAM" id="SSF52172">
    <property type="entry name" value="CheY-like"/>
    <property type="match status" value="1"/>
</dbReference>
<dbReference type="InterPro" id="IPR003661">
    <property type="entry name" value="HisK_dim/P_dom"/>
</dbReference>
<keyword evidence="14" id="KW-1185">Reference proteome</keyword>
<keyword evidence="10" id="KW-1133">Transmembrane helix</keyword>
<reference evidence="13" key="2">
    <citation type="submission" date="2020-09" db="EMBL/GenBank/DDBJ databases">
        <authorList>
            <person name="Sun Q."/>
            <person name="Zhou Y."/>
        </authorList>
    </citation>
    <scope>NUCLEOTIDE SEQUENCE</scope>
    <source>
        <strain evidence="13">CGMCC 1.16134</strain>
    </source>
</reference>
<dbReference type="GO" id="GO:0005524">
    <property type="term" value="F:ATP binding"/>
    <property type="evidence" value="ECO:0007669"/>
    <property type="project" value="UniProtKB-KW"/>
</dbReference>
<dbReference type="InterPro" id="IPR010559">
    <property type="entry name" value="Sig_transdc_His_kin_internal"/>
</dbReference>
<evidence type="ECO:0000256" key="10">
    <source>
        <dbReference type="SAM" id="Phobius"/>
    </source>
</evidence>
<feature type="transmembrane region" description="Helical" evidence="10">
    <location>
        <begin position="388"/>
        <end position="409"/>
    </location>
</feature>
<dbReference type="InterPro" id="IPR005467">
    <property type="entry name" value="His_kinase_dom"/>
</dbReference>
<dbReference type="InterPro" id="IPR004358">
    <property type="entry name" value="Sig_transdc_His_kin-like_C"/>
</dbReference>
<evidence type="ECO:0000256" key="3">
    <source>
        <dbReference type="ARBA" id="ARBA00022553"/>
    </source>
</evidence>
<dbReference type="SMART" id="SM00388">
    <property type="entry name" value="HisKA"/>
    <property type="match status" value="1"/>
</dbReference>
<sequence>MKHTKFKLKTIIIFILFLVVIFSMRMVWYLNNSPLEQPIAVKGVLDMRGWDFENSRSIVLDGEWEFYPEQLLDRVDTTSLQPPSYLQVPGDWQSSFSDPKTTSSYGYGTYRLRILIDQPLEQPYGFWIKKIQSSSKLIINGKPEKPFGVLAELPENYKPRVTSYTASHQANNQGIIELIVQAANFDNPSNGGIVKSINFGSQAAIDSERMYSIGFQLFTFAIMLLHSLYAVILYLFNRRYKALAIFALLLLCVGISIVSDHDSLLQIWLPVNFTWAIKIKLLSYISLTYFMMLLAESFMPSPKISRIFQAISLVVALYSVYLLLAPMHSIFRVLGLFTLLYLLPVIRVLYLFIKLMRQKKQDALFLLLAASSVTSSVAWGVLQSRGLIASTFYPFDMIAAIVVFSSYWFKRYFRNAQENTKLNEQLRLADKKKDEFLANTSHELRTPLHGIINIAQTIASNEQESLSPKSNHDLNLLLTISRRMSHLLNDLLDMVRLQDNQIRLYREKLHIQSAASGVMDMLGYMTRGKPLQLQVDIPEVFPAVVADEKRLVQILFNLVHNAIKYTEAGVVSITAESRGEFAFIHVSDTGAGMDSETGARIMRRYEQGANGLSDGGGIGLGLSICKELVELHGGELTVQSSPGAGSTFTFTLPLYDPASFPNEPASPEEGSQNLSAMPILEYVADAAALSVVLENQQLAQPAPEGHLNILAVDDDPVNLEVLASILSAEPYHLVPALSGKEALTLLGSRQWDLVIADVMMPQMSGYELTRKIRERFAISELPILLLTARSQYEDIYNGFQSGANDYIIKPVDALELKYRVWSLTKLKQSVDERLRMEAAYLQAQIQPHFLFNTLNSLMALSELDTQRMRKLGEAFSSYLRISFNFANLEQLVPLTHELELIEAYLYIEKERFEERLTVQWEVEHHLHLRLPPLTIQPLVENAVRHGLLSRAKGGILLIRISQSNGSTLFEIIDNGKGMSTEQVADILNPSPEKGIGLLNTDRRLRQLYGNGLVIQSEPGEGTTVSFAIPDHKR</sequence>
<feature type="transmembrane region" description="Helical" evidence="10">
    <location>
        <begin position="273"/>
        <end position="295"/>
    </location>
</feature>
<dbReference type="InterPro" id="IPR036097">
    <property type="entry name" value="HisK_dim/P_sf"/>
</dbReference>
<organism evidence="13 14">
    <name type="scientific">Paenibacillus albidus</name>
    <dbReference type="NCBI Taxonomy" id="2041023"/>
    <lineage>
        <taxon>Bacteria</taxon>
        <taxon>Bacillati</taxon>
        <taxon>Bacillota</taxon>
        <taxon>Bacilli</taxon>
        <taxon>Bacillales</taxon>
        <taxon>Paenibacillaceae</taxon>
        <taxon>Paenibacillus</taxon>
    </lineage>
</organism>
<evidence type="ECO:0000256" key="1">
    <source>
        <dbReference type="ARBA" id="ARBA00000085"/>
    </source>
</evidence>
<keyword evidence="5" id="KW-0547">Nucleotide-binding</keyword>
<dbReference type="Pfam" id="PF06580">
    <property type="entry name" value="His_kinase"/>
    <property type="match status" value="1"/>
</dbReference>
<dbReference type="Gene3D" id="2.60.120.260">
    <property type="entry name" value="Galactose-binding domain-like"/>
    <property type="match status" value="1"/>
</dbReference>
<dbReference type="PROSITE" id="PS50109">
    <property type="entry name" value="HIS_KIN"/>
    <property type="match status" value="2"/>
</dbReference>
<feature type="transmembrane region" description="Helical" evidence="10">
    <location>
        <begin position="12"/>
        <end position="30"/>
    </location>
</feature>
<keyword evidence="10" id="KW-0812">Transmembrane</keyword>
<dbReference type="EC" id="2.7.13.3" evidence="2"/>
<protein>
    <recommendedName>
        <fullName evidence="2">histidine kinase</fullName>
        <ecNumber evidence="2">2.7.13.3</ecNumber>
    </recommendedName>
</protein>
<evidence type="ECO:0000256" key="4">
    <source>
        <dbReference type="ARBA" id="ARBA00022679"/>
    </source>
</evidence>
<dbReference type="GO" id="GO:0016020">
    <property type="term" value="C:membrane"/>
    <property type="evidence" value="ECO:0007669"/>
    <property type="project" value="InterPro"/>
</dbReference>
<feature type="domain" description="Histidine kinase" evidence="11">
    <location>
        <begin position="935"/>
        <end position="1032"/>
    </location>
</feature>
<dbReference type="SUPFAM" id="SSF47384">
    <property type="entry name" value="Homodimeric domain of signal transducing histidine kinase"/>
    <property type="match status" value="1"/>
</dbReference>
<dbReference type="InterPro" id="IPR011623">
    <property type="entry name" value="7TMR_DISM_rcpt_extracell_dom1"/>
</dbReference>
<dbReference type="Pfam" id="PF07695">
    <property type="entry name" value="7TMR-DISM_7TM"/>
    <property type="match status" value="1"/>
</dbReference>
<dbReference type="InterPro" id="IPR036890">
    <property type="entry name" value="HATPase_C_sf"/>
</dbReference>
<dbReference type="InterPro" id="IPR003594">
    <property type="entry name" value="HATPase_dom"/>
</dbReference>
<dbReference type="Gene3D" id="3.30.565.10">
    <property type="entry name" value="Histidine kinase-like ATPase, C-terminal domain"/>
    <property type="match status" value="2"/>
</dbReference>
<evidence type="ECO:0000313" key="13">
    <source>
        <dbReference type="EMBL" id="GGF89564.1"/>
    </source>
</evidence>
<feature type="transmembrane region" description="Helical" evidence="10">
    <location>
        <begin position="364"/>
        <end position="382"/>
    </location>
</feature>
<accession>A0A917CIF6</accession>
<evidence type="ECO:0000256" key="6">
    <source>
        <dbReference type="ARBA" id="ARBA00022777"/>
    </source>
</evidence>
<keyword evidence="4" id="KW-0808">Transferase</keyword>
<dbReference type="Gene3D" id="3.40.50.2300">
    <property type="match status" value="1"/>
</dbReference>
<feature type="domain" description="Histidine kinase" evidence="11">
    <location>
        <begin position="439"/>
        <end position="656"/>
    </location>
</feature>
<dbReference type="PANTHER" id="PTHR43547">
    <property type="entry name" value="TWO-COMPONENT HISTIDINE KINASE"/>
    <property type="match status" value="1"/>
</dbReference>
<dbReference type="PANTHER" id="PTHR43547:SF2">
    <property type="entry name" value="HYBRID SIGNAL TRANSDUCTION HISTIDINE KINASE C"/>
    <property type="match status" value="1"/>
</dbReference>
<dbReference type="SMART" id="SM00448">
    <property type="entry name" value="REC"/>
    <property type="match status" value="1"/>
</dbReference>
<evidence type="ECO:0000259" key="11">
    <source>
        <dbReference type="PROSITE" id="PS50109"/>
    </source>
</evidence>
<evidence type="ECO:0000256" key="8">
    <source>
        <dbReference type="ARBA" id="ARBA00023012"/>
    </source>
</evidence>
<evidence type="ECO:0000256" key="2">
    <source>
        <dbReference type="ARBA" id="ARBA00012438"/>
    </source>
</evidence>
<dbReference type="Gene3D" id="1.10.287.130">
    <property type="match status" value="1"/>
</dbReference>
<dbReference type="Pfam" id="PF00072">
    <property type="entry name" value="Response_reg"/>
    <property type="match status" value="1"/>
</dbReference>
<dbReference type="Pfam" id="PF02518">
    <property type="entry name" value="HATPase_c"/>
    <property type="match status" value="2"/>
</dbReference>
<evidence type="ECO:0000256" key="5">
    <source>
        <dbReference type="ARBA" id="ARBA00022741"/>
    </source>
</evidence>
<comment type="caution">
    <text evidence="13">The sequence shown here is derived from an EMBL/GenBank/DDBJ whole genome shotgun (WGS) entry which is preliminary data.</text>
</comment>
<dbReference type="Pfam" id="PF00512">
    <property type="entry name" value="HisKA"/>
    <property type="match status" value="1"/>
</dbReference>
<dbReference type="InterPro" id="IPR001789">
    <property type="entry name" value="Sig_transdc_resp-reg_receiver"/>
</dbReference>
<dbReference type="Proteomes" id="UP000637643">
    <property type="component" value="Unassembled WGS sequence"/>
</dbReference>
<feature type="transmembrane region" description="Helical" evidence="10">
    <location>
        <begin position="243"/>
        <end position="261"/>
    </location>
</feature>
<dbReference type="InterPro" id="IPR011006">
    <property type="entry name" value="CheY-like_superfamily"/>
</dbReference>
<feature type="transmembrane region" description="Helical" evidence="10">
    <location>
        <begin position="213"/>
        <end position="236"/>
    </location>
</feature>
<keyword evidence="3 9" id="KW-0597">Phosphoprotein</keyword>
<evidence type="ECO:0000259" key="12">
    <source>
        <dbReference type="PROSITE" id="PS50110"/>
    </source>
</evidence>
<dbReference type="AlphaFoldDB" id="A0A917CIF6"/>
<gene>
    <name evidence="13" type="ORF">GCM10010912_38370</name>
</gene>
<feature type="transmembrane region" description="Helical" evidence="10">
    <location>
        <begin position="307"/>
        <end position="324"/>
    </location>
</feature>
<comment type="catalytic activity">
    <reaction evidence="1">
        <text>ATP + protein L-histidine = ADP + protein N-phospho-L-histidine.</text>
        <dbReference type="EC" id="2.7.13.3"/>
    </reaction>
</comment>
<dbReference type="CDD" id="cd17574">
    <property type="entry name" value="REC_OmpR"/>
    <property type="match status" value="1"/>
</dbReference>
<evidence type="ECO:0000313" key="14">
    <source>
        <dbReference type="Proteomes" id="UP000637643"/>
    </source>
</evidence>
<dbReference type="SMART" id="SM00387">
    <property type="entry name" value="HATPase_c"/>
    <property type="match status" value="2"/>
</dbReference>
<feature type="modified residue" description="4-aspartylphosphate" evidence="9">
    <location>
        <position position="757"/>
    </location>
</feature>
<keyword evidence="8" id="KW-0902">Two-component regulatory system</keyword>
<dbReference type="PRINTS" id="PR00344">
    <property type="entry name" value="BCTRLSENSOR"/>
</dbReference>
<name>A0A917CIF6_9BACL</name>